<reference evidence="3" key="1">
    <citation type="submission" date="2016-01" db="EMBL/GenBank/DDBJ databases">
        <authorList>
            <person name="Mitreva M."/>
            <person name="Pepin K.H."/>
            <person name="Mihindukulasuriya K.A."/>
            <person name="Fulton R."/>
            <person name="Fronick C."/>
            <person name="O'Laughlin M."/>
            <person name="Miner T."/>
            <person name="Herter B."/>
            <person name="Rosa B.A."/>
            <person name="Cordes M."/>
            <person name="Tomlinson C."/>
            <person name="Wollam A."/>
            <person name="Palsikar V.B."/>
            <person name="Mardis E.R."/>
            <person name="Wilson R.K."/>
        </authorList>
    </citation>
    <scope>NUCLEOTIDE SEQUENCE [LARGE SCALE GENOMIC DNA]</scope>
    <source>
        <strain evidence="3">GED7749B</strain>
    </source>
</reference>
<dbReference type="SMART" id="SM00871">
    <property type="entry name" value="AraC_E_bind"/>
    <property type="match status" value="1"/>
</dbReference>
<dbReference type="Pfam" id="PF06445">
    <property type="entry name" value="GyrI-like"/>
    <property type="match status" value="1"/>
</dbReference>
<dbReference type="InterPro" id="IPR029442">
    <property type="entry name" value="GyrI-like"/>
</dbReference>
<proteinExistence type="predicted"/>
<comment type="caution">
    <text evidence="2">The sequence shown here is derived from an EMBL/GenBank/DDBJ whole genome shotgun (WGS) entry which is preliminary data.</text>
</comment>
<dbReference type="SUPFAM" id="SSF55136">
    <property type="entry name" value="Probable bacterial effector-binding domain"/>
    <property type="match status" value="1"/>
</dbReference>
<dbReference type="InterPro" id="IPR010499">
    <property type="entry name" value="AraC_E-bd"/>
</dbReference>
<evidence type="ECO:0000313" key="2">
    <source>
        <dbReference type="EMBL" id="KWZ76947.1"/>
    </source>
</evidence>
<dbReference type="InterPro" id="IPR053182">
    <property type="entry name" value="YobU-like_regulator"/>
</dbReference>
<dbReference type="PATRIC" id="fig|1398.22.peg.3555"/>
<evidence type="ECO:0000259" key="1">
    <source>
        <dbReference type="SMART" id="SM00871"/>
    </source>
</evidence>
<name>A0A133KBU0_HEYCO</name>
<organism evidence="2 3">
    <name type="scientific">Heyndrickxia coagulans</name>
    <name type="common">Weizmannia coagulans</name>
    <dbReference type="NCBI Taxonomy" id="1398"/>
    <lineage>
        <taxon>Bacteria</taxon>
        <taxon>Bacillati</taxon>
        <taxon>Bacillota</taxon>
        <taxon>Bacilli</taxon>
        <taxon>Bacillales</taxon>
        <taxon>Bacillaceae</taxon>
        <taxon>Heyndrickxia</taxon>
    </lineage>
</organism>
<dbReference type="PANTHER" id="PTHR36444:SF3">
    <property type="entry name" value="TRANSCRIPTIONAL ACTIVATOR, PUTATIVE-RELATED"/>
    <property type="match status" value="1"/>
</dbReference>
<dbReference type="InterPro" id="IPR011256">
    <property type="entry name" value="Reg_factor_effector_dom_sf"/>
</dbReference>
<protein>
    <submittedName>
        <fullName evidence="2">Transcriptional regulator, effector binding domain protein</fullName>
    </submittedName>
</protein>
<dbReference type="AlphaFoldDB" id="A0A133KBU0"/>
<feature type="domain" description="AraC effector-binding" evidence="1">
    <location>
        <begin position="8"/>
        <end position="161"/>
    </location>
</feature>
<evidence type="ECO:0000313" key="3">
    <source>
        <dbReference type="Proteomes" id="UP000070376"/>
    </source>
</evidence>
<dbReference type="PANTHER" id="PTHR36444">
    <property type="entry name" value="TRANSCRIPTIONAL REGULATOR PROTEIN YOBU-RELATED"/>
    <property type="match status" value="1"/>
</dbReference>
<accession>A0A133KBU0</accession>
<gene>
    <name evidence="2" type="ORF">HMPREF3213_03549</name>
</gene>
<sequence length="163" mass="18710">MSGEVCSLEIQIVQKHAFNAVGSKWTGTFEQAANGEIKRFFHQFKQKMGKIRHCTDPSVVIGLSYHSQDDEGLFSFYLVREVAYIEAVPEGMTALTVPSYTFAAAKYKGEDVQKAYAELYKWIRKNGYTVFQGQLEHREDYPTSYEPLTDEPELTLYIPLYIE</sequence>
<dbReference type="Gene3D" id="3.20.80.10">
    <property type="entry name" value="Regulatory factor, effector binding domain"/>
    <property type="match status" value="1"/>
</dbReference>
<dbReference type="Proteomes" id="UP000070376">
    <property type="component" value="Unassembled WGS sequence"/>
</dbReference>
<dbReference type="EMBL" id="LRPN01000183">
    <property type="protein sequence ID" value="KWZ76947.1"/>
    <property type="molecule type" value="Genomic_DNA"/>
</dbReference>